<reference evidence="2 3" key="1">
    <citation type="submission" date="2019-05" db="EMBL/GenBank/DDBJ databases">
        <title>Another draft genome of Portunus trituberculatus and its Hox gene families provides insights of decapod evolution.</title>
        <authorList>
            <person name="Jeong J.-H."/>
            <person name="Song I."/>
            <person name="Kim S."/>
            <person name="Choi T."/>
            <person name="Kim D."/>
            <person name="Ryu S."/>
            <person name="Kim W."/>
        </authorList>
    </citation>
    <scope>NUCLEOTIDE SEQUENCE [LARGE SCALE GENOMIC DNA]</scope>
    <source>
        <tissue evidence="2">Muscle</tissue>
    </source>
</reference>
<sequence>MYERQGEGSRYGGSAEEQPAAKTLDWVRLKVKLNLRCDATMVRDTKSLQLVIGWLLLGVPCVWCLGMGLTRCCFAVSV</sequence>
<evidence type="ECO:0000313" key="3">
    <source>
        <dbReference type="Proteomes" id="UP000324222"/>
    </source>
</evidence>
<dbReference type="Proteomes" id="UP000324222">
    <property type="component" value="Unassembled WGS sequence"/>
</dbReference>
<feature type="transmembrane region" description="Helical" evidence="1">
    <location>
        <begin position="50"/>
        <end position="69"/>
    </location>
</feature>
<comment type="caution">
    <text evidence="2">The sequence shown here is derived from an EMBL/GenBank/DDBJ whole genome shotgun (WGS) entry which is preliminary data.</text>
</comment>
<gene>
    <name evidence="2" type="ORF">E2C01_060746</name>
</gene>
<accession>A0A5B7HBE4</accession>
<keyword evidence="3" id="KW-1185">Reference proteome</keyword>
<proteinExistence type="predicted"/>
<organism evidence="2 3">
    <name type="scientific">Portunus trituberculatus</name>
    <name type="common">Swimming crab</name>
    <name type="synonym">Neptunus trituberculatus</name>
    <dbReference type="NCBI Taxonomy" id="210409"/>
    <lineage>
        <taxon>Eukaryota</taxon>
        <taxon>Metazoa</taxon>
        <taxon>Ecdysozoa</taxon>
        <taxon>Arthropoda</taxon>
        <taxon>Crustacea</taxon>
        <taxon>Multicrustacea</taxon>
        <taxon>Malacostraca</taxon>
        <taxon>Eumalacostraca</taxon>
        <taxon>Eucarida</taxon>
        <taxon>Decapoda</taxon>
        <taxon>Pleocyemata</taxon>
        <taxon>Brachyura</taxon>
        <taxon>Eubrachyura</taxon>
        <taxon>Portunoidea</taxon>
        <taxon>Portunidae</taxon>
        <taxon>Portuninae</taxon>
        <taxon>Portunus</taxon>
    </lineage>
</organism>
<evidence type="ECO:0000256" key="1">
    <source>
        <dbReference type="SAM" id="Phobius"/>
    </source>
</evidence>
<keyword evidence="1" id="KW-0472">Membrane</keyword>
<keyword evidence="1" id="KW-1133">Transmembrane helix</keyword>
<dbReference type="EMBL" id="VSRR010024988">
    <property type="protein sequence ID" value="MPC66597.1"/>
    <property type="molecule type" value="Genomic_DNA"/>
</dbReference>
<name>A0A5B7HBE4_PORTR</name>
<protein>
    <submittedName>
        <fullName evidence="2">Uncharacterized protein</fullName>
    </submittedName>
</protein>
<evidence type="ECO:0000313" key="2">
    <source>
        <dbReference type="EMBL" id="MPC66597.1"/>
    </source>
</evidence>
<keyword evidence="1" id="KW-0812">Transmembrane</keyword>
<dbReference type="AlphaFoldDB" id="A0A5B7HBE4"/>